<dbReference type="Gene3D" id="1.20.1250.20">
    <property type="entry name" value="MFS general substrate transporter like domains"/>
    <property type="match status" value="1"/>
</dbReference>
<keyword evidence="13" id="KW-1185">Reference proteome</keyword>
<keyword evidence="7 10" id="KW-1133">Transmembrane helix</keyword>
<comment type="similarity">
    <text evidence="2 9">Belongs to the major facilitator superfamily. Sugar transporter (TC 2.A.1.1) family.</text>
</comment>
<evidence type="ECO:0000313" key="12">
    <source>
        <dbReference type="EMBL" id="CAD6252929.1"/>
    </source>
</evidence>
<evidence type="ECO:0000256" key="1">
    <source>
        <dbReference type="ARBA" id="ARBA00004141"/>
    </source>
</evidence>
<evidence type="ECO:0000256" key="10">
    <source>
        <dbReference type="SAM" id="Phobius"/>
    </source>
</evidence>
<feature type="transmembrane region" description="Helical" evidence="10">
    <location>
        <begin position="348"/>
        <end position="374"/>
    </location>
</feature>
<feature type="transmembrane region" description="Helical" evidence="10">
    <location>
        <begin position="380"/>
        <end position="402"/>
    </location>
</feature>
<dbReference type="InterPro" id="IPR036259">
    <property type="entry name" value="MFS_trans_sf"/>
</dbReference>
<evidence type="ECO:0000313" key="13">
    <source>
        <dbReference type="Proteomes" id="UP000604825"/>
    </source>
</evidence>
<dbReference type="InterPro" id="IPR005829">
    <property type="entry name" value="Sugar_transporter_CS"/>
</dbReference>
<dbReference type="InterPro" id="IPR045262">
    <property type="entry name" value="STP/PLT_plant"/>
</dbReference>
<feature type="transmembrane region" description="Helical" evidence="10">
    <location>
        <begin position="130"/>
        <end position="150"/>
    </location>
</feature>
<comment type="subcellular location">
    <subcellularLocation>
        <location evidence="1">Membrane</location>
        <topology evidence="1">Multi-pass membrane protein</topology>
    </subcellularLocation>
</comment>
<feature type="transmembrane region" description="Helical" evidence="10">
    <location>
        <begin position="104"/>
        <end position="124"/>
    </location>
</feature>
<feature type="transmembrane region" description="Helical" evidence="10">
    <location>
        <begin position="77"/>
        <end position="97"/>
    </location>
</feature>
<dbReference type="GO" id="GO:0016020">
    <property type="term" value="C:membrane"/>
    <property type="evidence" value="ECO:0007669"/>
    <property type="project" value="UniProtKB-SubCell"/>
</dbReference>
<feature type="domain" description="Major facilitator superfamily (MFS) profile" evidence="11">
    <location>
        <begin position="39"/>
        <end position="476"/>
    </location>
</feature>
<dbReference type="GO" id="GO:0015293">
    <property type="term" value="F:symporter activity"/>
    <property type="evidence" value="ECO:0007669"/>
    <property type="project" value="UniProtKB-KW"/>
</dbReference>
<dbReference type="EMBL" id="CAJGYO010000009">
    <property type="protein sequence ID" value="CAD6252929.1"/>
    <property type="molecule type" value="Genomic_DNA"/>
</dbReference>
<reference evidence="12" key="1">
    <citation type="submission" date="2020-10" db="EMBL/GenBank/DDBJ databases">
        <authorList>
            <person name="Han B."/>
            <person name="Lu T."/>
            <person name="Zhao Q."/>
            <person name="Huang X."/>
            <person name="Zhao Y."/>
        </authorList>
    </citation>
    <scope>NUCLEOTIDE SEQUENCE</scope>
</reference>
<evidence type="ECO:0000256" key="6">
    <source>
        <dbReference type="ARBA" id="ARBA00022847"/>
    </source>
</evidence>
<evidence type="ECO:0000256" key="4">
    <source>
        <dbReference type="ARBA" id="ARBA00022597"/>
    </source>
</evidence>
<keyword evidence="5 10" id="KW-0812">Transmembrane</keyword>
<dbReference type="OrthoDB" id="6339427at2759"/>
<dbReference type="PRINTS" id="PR00171">
    <property type="entry name" value="SUGRTRNSPORT"/>
</dbReference>
<dbReference type="PANTHER" id="PTHR23500">
    <property type="entry name" value="SOLUTE CARRIER FAMILY 2, FACILITATED GLUCOSE TRANSPORTER"/>
    <property type="match status" value="1"/>
</dbReference>
<dbReference type="Proteomes" id="UP000604825">
    <property type="component" value="Unassembled WGS sequence"/>
</dbReference>
<evidence type="ECO:0000256" key="5">
    <source>
        <dbReference type="ARBA" id="ARBA00022692"/>
    </source>
</evidence>
<accession>A0A811QAC3</accession>
<keyword evidence="4" id="KW-0762">Sugar transport</keyword>
<feature type="transmembrane region" description="Helical" evidence="10">
    <location>
        <begin position="192"/>
        <end position="215"/>
    </location>
</feature>
<dbReference type="FunFam" id="1.20.1250.20:FF:000025">
    <property type="entry name" value="probable polyol transporter 4"/>
    <property type="match status" value="1"/>
</dbReference>
<evidence type="ECO:0000256" key="2">
    <source>
        <dbReference type="ARBA" id="ARBA00010992"/>
    </source>
</evidence>
<keyword evidence="8 10" id="KW-0472">Membrane</keyword>
<comment type="caution">
    <text evidence="12">The sequence shown here is derived from an EMBL/GenBank/DDBJ whole genome shotgun (WGS) entry which is preliminary data.</text>
</comment>
<dbReference type="NCBIfam" id="TIGR00879">
    <property type="entry name" value="SP"/>
    <property type="match status" value="1"/>
</dbReference>
<feature type="transmembrane region" description="Helical" evidence="10">
    <location>
        <begin position="280"/>
        <end position="305"/>
    </location>
</feature>
<dbReference type="InterPro" id="IPR003663">
    <property type="entry name" value="Sugar/inositol_transpt"/>
</dbReference>
<feature type="transmembrane region" description="Helical" evidence="10">
    <location>
        <begin position="423"/>
        <end position="442"/>
    </location>
</feature>
<dbReference type="InterPro" id="IPR020846">
    <property type="entry name" value="MFS_dom"/>
</dbReference>
<dbReference type="PROSITE" id="PS00216">
    <property type="entry name" value="SUGAR_TRANSPORT_1"/>
    <property type="match status" value="1"/>
</dbReference>
<evidence type="ECO:0000256" key="8">
    <source>
        <dbReference type="ARBA" id="ARBA00023136"/>
    </source>
</evidence>
<dbReference type="Pfam" id="PF00083">
    <property type="entry name" value="Sugar_tr"/>
    <property type="match status" value="1"/>
</dbReference>
<keyword evidence="3 9" id="KW-0813">Transport</keyword>
<feature type="transmembrane region" description="Helical" evidence="10">
    <location>
        <begin position="162"/>
        <end position="180"/>
    </location>
</feature>
<dbReference type="SUPFAM" id="SSF103473">
    <property type="entry name" value="MFS general substrate transporter"/>
    <property type="match status" value="1"/>
</dbReference>
<name>A0A811QAC3_9POAL</name>
<gene>
    <name evidence="12" type="ORF">NCGR_LOCUS36575</name>
</gene>
<organism evidence="12 13">
    <name type="scientific">Miscanthus lutarioriparius</name>
    <dbReference type="NCBI Taxonomy" id="422564"/>
    <lineage>
        <taxon>Eukaryota</taxon>
        <taxon>Viridiplantae</taxon>
        <taxon>Streptophyta</taxon>
        <taxon>Embryophyta</taxon>
        <taxon>Tracheophyta</taxon>
        <taxon>Spermatophyta</taxon>
        <taxon>Magnoliopsida</taxon>
        <taxon>Liliopsida</taxon>
        <taxon>Poales</taxon>
        <taxon>Poaceae</taxon>
        <taxon>PACMAD clade</taxon>
        <taxon>Panicoideae</taxon>
        <taxon>Andropogonodae</taxon>
        <taxon>Andropogoneae</taxon>
        <taxon>Saccharinae</taxon>
        <taxon>Miscanthus</taxon>
    </lineage>
</organism>
<proteinExistence type="inferred from homology"/>
<feature type="transmembrane region" description="Helical" evidence="10">
    <location>
        <begin position="448"/>
        <end position="470"/>
    </location>
</feature>
<evidence type="ECO:0000256" key="3">
    <source>
        <dbReference type="ARBA" id="ARBA00022448"/>
    </source>
</evidence>
<dbReference type="PANTHER" id="PTHR23500:SF463">
    <property type="entry name" value="MAJOR FACILITATOR SUPERFAMILY (MFS) PROFILE DOMAIN-CONTAINING PROTEIN"/>
    <property type="match status" value="1"/>
</dbReference>
<evidence type="ECO:0000259" key="11">
    <source>
        <dbReference type="PROSITE" id="PS50850"/>
    </source>
</evidence>
<feature type="transmembrane region" description="Helical" evidence="10">
    <location>
        <begin position="317"/>
        <end position="339"/>
    </location>
</feature>
<dbReference type="GO" id="GO:0015144">
    <property type="term" value="F:carbohydrate transmembrane transporter activity"/>
    <property type="evidence" value="ECO:0007669"/>
    <property type="project" value="InterPro"/>
</dbReference>
<dbReference type="InterPro" id="IPR005828">
    <property type="entry name" value="MFS_sugar_transport-like"/>
</dbReference>
<feature type="transmembrane region" description="Helical" evidence="10">
    <location>
        <begin position="35"/>
        <end position="57"/>
    </location>
</feature>
<keyword evidence="6" id="KW-0769">Symport</keyword>
<sequence>MGTTEHHGAADAIAEPLLPSSTVEVEPAPPRRNMFAFVCATLASMTTILMGYNLALMSGAELFMRDDLGLTDEQVEVLSGSMNMFMLASILAAGWAADAIGRRGTVVIANAFLMAGALAMSLGGSFASLMAARFVTSVGVGFAVVVAPVYAAEIAPASSRGLLSSLVDFFITAGILLSYVSNYALAGLPLRLGWRAMFALGVPPPLLLAAGVLAMPESPRWLAMRGRDDEARAVLERTSDAPAEARDRLEEIRRAVAAQVGGAGVWRELFVRPSPMVRRILANVLVLYSFQQASGIDAIVLYTPLVFKKAGISSTSAVLAATVAVGLVKTLSIFVATFLSDRLGRRPLLLASAAGIAVTLTSLGIALLCAGAGASETTPTPAVAAACVASVLAFVTAFSIGLGPLAPTYSAEILPLQLRAQGMSLGIAANRVTCSIISMTFISLANSITMPGCFFLYASTAVAAAVFVYVRLPETKGRSLEDIGVLFAK</sequence>
<dbReference type="PROSITE" id="PS50850">
    <property type="entry name" value="MFS"/>
    <property type="match status" value="1"/>
</dbReference>
<dbReference type="AlphaFoldDB" id="A0A811QAC3"/>
<evidence type="ECO:0000256" key="9">
    <source>
        <dbReference type="RuleBase" id="RU003346"/>
    </source>
</evidence>
<evidence type="ECO:0000256" key="7">
    <source>
        <dbReference type="ARBA" id="ARBA00022989"/>
    </source>
</evidence>
<protein>
    <recommendedName>
        <fullName evidence="11">Major facilitator superfamily (MFS) profile domain-containing protein</fullName>
    </recommendedName>
</protein>